<sequence length="74" mass="8477">AQITPARCAATRSKTTLSSSRLRVALPTDARRAASRRKPKKQKTRRVAPHSWAHHAKDRTFRKKQKMQICKEPS</sequence>
<feature type="compositionally biased region" description="Basic residues" evidence="1">
    <location>
        <begin position="33"/>
        <end position="66"/>
    </location>
</feature>
<evidence type="ECO:0000313" key="2">
    <source>
        <dbReference type="EMBL" id="MCI54001.1"/>
    </source>
</evidence>
<name>A0A392SYS1_9FABA</name>
<feature type="non-terminal residue" evidence="2">
    <location>
        <position position="1"/>
    </location>
</feature>
<accession>A0A392SYS1</accession>
<dbReference type="EMBL" id="LXQA010472648">
    <property type="protein sequence ID" value="MCI54001.1"/>
    <property type="molecule type" value="Genomic_DNA"/>
</dbReference>
<evidence type="ECO:0000313" key="3">
    <source>
        <dbReference type="Proteomes" id="UP000265520"/>
    </source>
</evidence>
<feature type="region of interest" description="Disordered" evidence="1">
    <location>
        <begin position="26"/>
        <end position="74"/>
    </location>
</feature>
<reference evidence="2 3" key="1">
    <citation type="journal article" date="2018" name="Front. Plant Sci.">
        <title>Red Clover (Trifolium pratense) and Zigzag Clover (T. medium) - A Picture of Genomic Similarities and Differences.</title>
        <authorList>
            <person name="Dluhosova J."/>
            <person name="Istvanek J."/>
            <person name="Nedelnik J."/>
            <person name="Repkova J."/>
        </authorList>
    </citation>
    <scope>NUCLEOTIDE SEQUENCE [LARGE SCALE GENOMIC DNA]</scope>
    <source>
        <strain evidence="3">cv. 10/8</strain>
        <tissue evidence="2">Leaf</tissue>
    </source>
</reference>
<keyword evidence="3" id="KW-1185">Reference proteome</keyword>
<organism evidence="2 3">
    <name type="scientific">Trifolium medium</name>
    <dbReference type="NCBI Taxonomy" id="97028"/>
    <lineage>
        <taxon>Eukaryota</taxon>
        <taxon>Viridiplantae</taxon>
        <taxon>Streptophyta</taxon>
        <taxon>Embryophyta</taxon>
        <taxon>Tracheophyta</taxon>
        <taxon>Spermatophyta</taxon>
        <taxon>Magnoliopsida</taxon>
        <taxon>eudicotyledons</taxon>
        <taxon>Gunneridae</taxon>
        <taxon>Pentapetalae</taxon>
        <taxon>rosids</taxon>
        <taxon>fabids</taxon>
        <taxon>Fabales</taxon>
        <taxon>Fabaceae</taxon>
        <taxon>Papilionoideae</taxon>
        <taxon>50 kb inversion clade</taxon>
        <taxon>NPAAA clade</taxon>
        <taxon>Hologalegina</taxon>
        <taxon>IRL clade</taxon>
        <taxon>Trifolieae</taxon>
        <taxon>Trifolium</taxon>
    </lineage>
</organism>
<protein>
    <submittedName>
        <fullName evidence="2">Uncharacterized protein</fullName>
    </submittedName>
</protein>
<dbReference type="AlphaFoldDB" id="A0A392SYS1"/>
<proteinExistence type="predicted"/>
<comment type="caution">
    <text evidence="2">The sequence shown here is derived from an EMBL/GenBank/DDBJ whole genome shotgun (WGS) entry which is preliminary data.</text>
</comment>
<evidence type="ECO:0000256" key="1">
    <source>
        <dbReference type="SAM" id="MobiDB-lite"/>
    </source>
</evidence>
<dbReference type="Proteomes" id="UP000265520">
    <property type="component" value="Unassembled WGS sequence"/>
</dbReference>